<sequence>MYRAVSSTFHDPELEDPIEDSEDAMSINGDADATAVFEEHQDSIMPSHDDVLATAKQWGMTTEELEMVLENTQRVSDIPLPAKDPKWKPPPKHVLQQPFQSEYLSPRADGLNEYIFALSDPSYRKVVGLLVKKYKDGTQQQVNTTSLSACFNTLLWLTHTTVLQAVAEGNIAQKYFNDKTTRLVLDFLSHESASLRVRPGVYCNAIGNRSNGEFLSADEVCQVLDIMSIYVQARDSALIRKLDNIINPKNSHHRLRYARTSRASGQISKFIKAARERRLRMGQGLRTGTPLPCSILEFGVGLDI</sequence>
<name>A0A9P8K1D9_AURME</name>
<dbReference type="Proteomes" id="UP000729357">
    <property type="component" value="Unassembled WGS sequence"/>
</dbReference>
<feature type="non-terminal residue" evidence="1">
    <location>
        <position position="1"/>
    </location>
</feature>
<comment type="caution">
    <text evidence="1">The sequence shown here is derived from an EMBL/GenBank/DDBJ whole genome shotgun (WGS) entry which is preliminary data.</text>
</comment>
<dbReference type="AlphaFoldDB" id="A0A9P8K1D9"/>
<evidence type="ECO:0000313" key="2">
    <source>
        <dbReference type="Proteomes" id="UP000729357"/>
    </source>
</evidence>
<gene>
    <name evidence="1" type="ORF">KCU98_g1677</name>
</gene>
<reference evidence="1" key="2">
    <citation type="submission" date="2021-08" db="EMBL/GenBank/DDBJ databases">
        <authorList>
            <person name="Gostincar C."/>
            <person name="Sun X."/>
            <person name="Song Z."/>
            <person name="Gunde-Cimerman N."/>
        </authorList>
    </citation>
    <scope>NUCLEOTIDE SEQUENCE</scope>
    <source>
        <strain evidence="1">EXF-9298</strain>
    </source>
</reference>
<proteinExistence type="predicted"/>
<accession>A0A9P8K1D9</accession>
<protein>
    <submittedName>
        <fullName evidence="1">Uncharacterized protein</fullName>
    </submittedName>
</protein>
<reference evidence="1" key="1">
    <citation type="journal article" date="2021" name="J Fungi (Basel)">
        <title>Virulence traits and population genomics of the black yeast Aureobasidium melanogenum.</title>
        <authorList>
            <person name="Cernosa A."/>
            <person name="Sun X."/>
            <person name="Gostincar C."/>
            <person name="Fang C."/>
            <person name="Gunde-Cimerman N."/>
            <person name="Song Z."/>
        </authorList>
    </citation>
    <scope>NUCLEOTIDE SEQUENCE</scope>
    <source>
        <strain evidence="1">EXF-9298</strain>
    </source>
</reference>
<evidence type="ECO:0000313" key="1">
    <source>
        <dbReference type="EMBL" id="KAG9989735.1"/>
    </source>
</evidence>
<dbReference type="EMBL" id="JAHFXS010000067">
    <property type="protein sequence ID" value="KAG9989735.1"/>
    <property type="molecule type" value="Genomic_DNA"/>
</dbReference>
<organism evidence="1 2">
    <name type="scientific">Aureobasidium melanogenum</name>
    <name type="common">Aureobasidium pullulans var. melanogenum</name>
    <dbReference type="NCBI Taxonomy" id="46634"/>
    <lineage>
        <taxon>Eukaryota</taxon>
        <taxon>Fungi</taxon>
        <taxon>Dikarya</taxon>
        <taxon>Ascomycota</taxon>
        <taxon>Pezizomycotina</taxon>
        <taxon>Dothideomycetes</taxon>
        <taxon>Dothideomycetidae</taxon>
        <taxon>Dothideales</taxon>
        <taxon>Saccotheciaceae</taxon>
        <taxon>Aureobasidium</taxon>
    </lineage>
</organism>
<keyword evidence="2" id="KW-1185">Reference proteome</keyword>